<proteinExistence type="inferred from homology"/>
<dbReference type="GO" id="GO:0016853">
    <property type="term" value="F:isomerase activity"/>
    <property type="evidence" value="ECO:0007669"/>
    <property type="project" value="UniProtKB-KW"/>
</dbReference>
<dbReference type="SUPFAM" id="SSF53756">
    <property type="entry name" value="UDP-Glycosyltransferase/glycogen phosphorylase"/>
    <property type="match status" value="1"/>
</dbReference>
<dbReference type="CDD" id="cd03786">
    <property type="entry name" value="GTB_UDP-GlcNAc_2-Epimerase"/>
    <property type="match status" value="1"/>
</dbReference>
<comment type="similarity">
    <text evidence="1">Belongs to the UDP-N-acetylglucosamine 2-epimerase family.</text>
</comment>
<dbReference type="PANTHER" id="PTHR43174">
    <property type="entry name" value="UDP-N-ACETYLGLUCOSAMINE 2-EPIMERASE"/>
    <property type="match status" value="1"/>
</dbReference>
<dbReference type="NCBIfam" id="TIGR00236">
    <property type="entry name" value="wecB"/>
    <property type="match status" value="1"/>
</dbReference>
<name>A0A1W1UH41_9DEIO</name>
<dbReference type="STRING" id="695939.SAMN00790413_05527"/>
<protein>
    <submittedName>
        <fullName evidence="3">UDP-GlcNAc3NAcA epimerase</fullName>
    </submittedName>
</protein>
<dbReference type="InterPro" id="IPR003331">
    <property type="entry name" value="UDP_GlcNAc_Epimerase_2_dom"/>
</dbReference>
<evidence type="ECO:0000256" key="1">
    <source>
        <dbReference type="RuleBase" id="RU003513"/>
    </source>
</evidence>
<dbReference type="Pfam" id="PF02350">
    <property type="entry name" value="Epimerase_2"/>
    <property type="match status" value="1"/>
</dbReference>
<dbReference type="Gene3D" id="3.40.50.2000">
    <property type="entry name" value="Glycogen Phosphorylase B"/>
    <property type="match status" value="2"/>
</dbReference>
<organism evidence="3 4">
    <name type="scientific">Deinococcus hopiensis KR-140</name>
    <dbReference type="NCBI Taxonomy" id="695939"/>
    <lineage>
        <taxon>Bacteria</taxon>
        <taxon>Thermotogati</taxon>
        <taxon>Deinococcota</taxon>
        <taxon>Deinococci</taxon>
        <taxon>Deinococcales</taxon>
        <taxon>Deinococcaceae</taxon>
        <taxon>Deinococcus</taxon>
    </lineage>
</organism>
<evidence type="ECO:0000259" key="2">
    <source>
        <dbReference type="Pfam" id="PF02350"/>
    </source>
</evidence>
<feature type="domain" description="UDP-N-acetylglucosamine 2-epimerase" evidence="2">
    <location>
        <begin position="23"/>
        <end position="355"/>
    </location>
</feature>
<gene>
    <name evidence="3" type="ORF">SAMN00790413_05527</name>
</gene>
<sequence length="358" mass="38717">MKILTVVGARPQFIKASALSSALGAVPGIQEVLVHTGQHYDANMSDVFFEELGIPAPAYHLGIGSATHGVQTGEMLGAIEKVIQEERPDWLLVYGDTNSTVAGALAASKLHVPVAHVEAGLRSFNKKMPEEINRILTDHVSDALFVPTSSAAEHLRREGIFGPQVHLVGDVMYDVALNMAERARERSPVLGDLGLTEGGYILSTVHRAENTDQPERLRAIIEGLRAVTRQTPVVLPLHPRTKRIALEMGLEFGDIRVVAPVGYLDMVRLEQGAALIATDSGGVQKEAYFYRVPCVTLRDETEWTELLEAGWNTLLTPASAEQVEGGIVSRLGQRGQDVALYGTGDAARQILQVLRGPA</sequence>
<dbReference type="PANTHER" id="PTHR43174:SF1">
    <property type="entry name" value="UDP-N-ACETYLGLUCOSAMINE 2-EPIMERASE"/>
    <property type="match status" value="1"/>
</dbReference>
<accession>A0A1W1UH41</accession>
<dbReference type="EMBL" id="FWWU01000004">
    <property type="protein sequence ID" value="SMB80438.1"/>
    <property type="molecule type" value="Genomic_DNA"/>
</dbReference>
<dbReference type="AlphaFoldDB" id="A0A1W1UH41"/>
<dbReference type="InterPro" id="IPR029767">
    <property type="entry name" value="WecB-like"/>
</dbReference>
<evidence type="ECO:0000313" key="4">
    <source>
        <dbReference type="Proteomes" id="UP000192582"/>
    </source>
</evidence>
<dbReference type="Proteomes" id="UP000192582">
    <property type="component" value="Unassembled WGS sequence"/>
</dbReference>
<reference evidence="3 4" key="1">
    <citation type="submission" date="2017-04" db="EMBL/GenBank/DDBJ databases">
        <authorList>
            <person name="Afonso C.L."/>
            <person name="Miller P.J."/>
            <person name="Scott M.A."/>
            <person name="Spackman E."/>
            <person name="Goraichik I."/>
            <person name="Dimitrov K.M."/>
            <person name="Suarez D.L."/>
            <person name="Swayne D.E."/>
        </authorList>
    </citation>
    <scope>NUCLEOTIDE SEQUENCE [LARGE SCALE GENOMIC DNA]</scope>
    <source>
        <strain evidence="3 4">KR-140</strain>
    </source>
</reference>
<evidence type="ECO:0000313" key="3">
    <source>
        <dbReference type="EMBL" id="SMB80438.1"/>
    </source>
</evidence>
<keyword evidence="1" id="KW-0413">Isomerase</keyword>
<keyword evidence="4" id="KW-1185">Reference proteome</keyword>